<dbReference type="GO" id="GO:0035438">
    <property type="term" value="F:cyclic-di-GMP binding"/>
    <property type="evidence" value="ECO:0007669"/>
    <property type="project" value="InterPro"/>
</dbReference>
<reference evidence="2 4" key="1">
    <citation type="submission" date="2019-03" db="EMBL/GenBank/DDBJ databases">
        <title>Genomic Encyclopedia of Type Strains, Phase IV (KMG-IV): sequencing the most valuable type-strain genomes for metagenomic binning, comparative biology and taxonomic classification.</title>
        <authorList>
            <person name="Goeker M."/>
        </authorList>
    </citation>
    <scope>NUCLEOTIDE SEQUENCE [LARGE SCALE GENOMIC DNA]</scope>
    <source>
        <strain evidence="2 4">DSM 12034</strain>
    </source>
</reference>
<evidence type="ECO:0000259" key="1">
    <source>
        <dbReference type="Pfam" id="PF07238"/>
    </source>
</evidence>
<dbReference type="SUPFAM" id="SSF141371">
    <property type="entry name" value="PilZ domain-like"/>
    <property type="match status" value="1"/>
</dbReference>
<dbReference type="Pfam" id="PF07238">
    <property type="entry name" value="PilZ"/>
    <property type="match status" value="1"/>
</dbReference>
<dbReference type="OrthoDB" id="8907644at2"/>
<name>A0A4R3LKK7_9BURK</name>
<evidence type="ECO:0000313" key="2">
    <source>
        <dbReference type="EMBL" id="TCS98286.1"/>
    </source>
</evidence>
<dbReference type="EMBL" id="VJNC01000009">
    <property type="protein sequence ID" value="TSE21795.1"/>
    <property type="molecule type" value="Genomic_DNA"/>
</dbReference>
<gene>
    <name evidence="2" type="ORF">EDC36_10542</name>
    <name evidence="3" type="ORF">Tigna_01522</name>
</gene>
<protein>
    <submittedName>
        <fullName evidence="3">PilZ domain protein</fullName>
    </submittedName>
    <submittedName>
        <fullName evidence="2">PilZ domain-containing protein</fullName>
    </submittedName>
</protein>
<evidence type="ECO:0000313" key="4">
    <source>
        <dbReference type="Proteomes" id="UP000295536"/>
    </source>
</evidence>
<dbReference type="InterPro" id="IPR009875">
    <property type="entry name" value="PilZ_domain"/>
</dbReference>
<comment type="caution">
    <text evidence="2">The sequence shown here is derived from an EMBL/GenBank/DDBJ whole genome shotgun (WGS) entry which is preliminary data.</text>
</comment>
<dbReference type="Proteomes" id="UP000315577">
    <property type="component" value="Unassembled WGS sequence"/>
</dbReference>
<sequence length="99" mass="10929">MRSEQRRAERHSVELPVMVRDGGLGVTRDVSASGMYLWVPSTWAVGHLLDFTVDMTLGGTAMRLFGRGEVVRVEPGDGAVGVAIRLAETHWQRLLRPEA</sequence>
<dbReference type="EMBL" id="SMAH01000005">
    <property type="protein sequence ID" value="TCS98286.1"/>
    <property type="molecule type" value="Genomic_DNA"/>
</dbReference>
<dbReference type="AlphaFoldDB" id="A0A4R3LKK7"/>
<dbReference type="Proteomes" id="UP000295536">
    <property type="component" value="Unassembled WGS sequence"/>
</dbReference>
<feature type="domain" description="PilZ" evidence="1">
    <location>
        <begin position="4"/>
        <end position="92"/>
    </location>
</feature>
<accession>A0A4R3LKK7</accession>
<reference evidence="3 5" key="2">
    <citation type="submission" date="2019-07" db="EMBL/GenBank/DDBJ databases">
        <title>Tepidimonas ignava SPS-1037 draft genome.</title>
        <authorList>
            <person name="Da Costa M.S."/>
            <person name="Froufe H.J.C."/>
            <person name="Egas C."/>
            <person name="Albuquerque L."/>
        </authorList>
    </citation>
    <scope>NUCLEOTIDE SEQUENCE [LARGE SCALE GENOMIC DNA]</scope>
    <source>
        <strain evidence="3 5">SPS-1037</strain>
    </source>
</reference>
<dbReference type="Gene3D" id="2.40.10.220">
    <property type="entry name" value="predicted glycosyltransferase like domains"/>
    <property type="match status" value="1"/>
</dbReference>
<organism evidence="2 4">
    <name type="scientific">Tepidimonas ignava</name>
    <dbReference type="NCBI Taxonomy" id="114249"/>
    <lineage>
        <taxon>Bacteria</taxon>
        <taxon>Pseudomonadati</taxon>
        <taxon>Pseudomonadota</taxon>
        <taxon>Betaproteobacteria</taxon>
        <taxon>Burkholderiales</taxon>
        <taxon>Tepidimonas</taxon>
    </lineage>
</organism>
<keyword evidence="5" id="KW-1185">Reference proteome</keyword>
<evidence type="ECO:0000313" key="5">
    <source>
        <dbReference type="Proteomes" id="UP000315577"/>
    </source>
</evidence>
<evidence type="ECO:0000313" key="3">
    <source>
        <dbReference type="EMBL" id="TSE21795.1"/>
    </source>
</evidence>
<dbReference type="RefSeq" id="WP_132962169.1">
    <property type="nucleotide sequence ID" value="NZ_SMAH01000005.1"/>
</dbReference>
<proteinExistence type="predicted"/>